<evidence type="ECO:0000313" key="3">
    <source>
        <dbReference type="EMBL" id="MBC6110695.1"/>
    </source>
</evidence>
<gene>
    <name evidence="3" type="ORF">H7U22_09670</name>
</gene>
<name>A0ABR7KRL6_9SPHI</name>
<keyword evidence="2" id="KW-0472">Membrane</keyword>
<organism evidence="3 4">
    <name type="scientific">Pedobacter fastidiosus</name>
    <dbReference type="NCBI Taxonomy" id="2765361"/>
    <lineage>
        <taxon>Bacteria</taxon>
        <taxon>Pseudomonadati</taxon>
        <taxon>Bacteroidota</taxon>
        <taxon>Sphingobacteriia</taxon>
        <taxon>Sphingobacteriales</taxon>
        <taxon>Sphingobacteriaceae</taxon>
        <taxon>Pedobacter</taxon>
    </lineage>
</organism>
<protein>
    <submittedName>
        <fullName evidence="3">Uncharacterized protein</fullName>
    </submittedName>
</protein>
<keyword evidence="2" id="KW-0812">Transmembrane</keyword>
<evidence type="ECO:0000313" key="4">
    <source>
        <dbReference type="Proteomes" id="UP000652755"/>
    </source>
</evidence>
<keyword evidence="2" id="KW-1133">Transmembrane helix</keyword>
<sequence length="209" mass="23895">MENTEEQLNSIEELMQIAVGKLASIEDRHRELAEVRKDTQKLEELIREIGNRAEVRGERTADLIGAKDDSLVLLELGKQIELLLEKLSLLPPEFRVRTEHHFGVLTKTVMVCFLLFAVSMGTSAYLMHRNSALSKSASKYRVMDAVYPGLVSELEAEWKRGSAKILAHADSILVARENMLRAEQQAAEKQVKRNKEREKYNRLQGKKFF</sequence>
<dbReference type="EMBL" id="JACRYL010000007">
    <property type="protein sequence ID" value="MBC6110695.1"/>
    <property type="molecule type" value="Genomic_DNA"/>
</dbReference>
<keyword evidence="4" id="KW-1185">Reference proteome</keyword>
<feature type="transmembrane region" description="Helical" evidence="2">
    <location>
        <begin position="104"/>
        <end position="127"/>
    </location>
</feature>
<reference evidence="3 4" key="1">
    <citation type="submission" date="2020-08" db="EMBL/GenBank/DDBJ databases">
        <authorList>
            <person name="Sun Q."/>
            <person name="Inoue M."/>
        </authorList>
    </citation>
    <scope>NUCLEOTIDE SEQUENCE [LARGE SCALE GENOMIC DNA]</scope>
    <source>
        <strain evidence="3 4">CCM 8938</strain>
    </source>
</reference>
<comment type="caution">
    <text evidence="3">The sequence shown here is derived from an EMBL/GenBank/DDBJ whole genome shotgun (WGS) entry which is preliminary data.</text>
</comment>
<dbReference type="RefSeq" id="WP_187071163.1">
    <property type="nucleotide sequence ID" value="NZ_JACRYL010000007.1"/>
</dbReference>
<evidence type="ECO:0000256" key="2">
    <source>
        <dbReference type="SAM" id="Phobius"/>
    </source>
</evidence>
<feature type="coiled-coil region" evidence="1">
    <location>
        <begin position="177"/>
        <end position="206"/>
    </location>
</feature>
<accession>A0ABR7KRL6</accession>
<dbReference type="Proteomes" id="UP000652755">
    <property type="component" value="Unassembled WGS sequence"/>
</dbReference>
<evidence type="ECO:0000256" key="1">
    <source>
        <dbReference type="SAM" id="Coils"/>
    </source>
</evidence>
<feature type="coiled-coil region" evidence="1">
    <location>
        <begin position="1"/>
        <end position="52"/>
    </location>
</feature>
<proteinExistence type="predicted"/>
<keyword evidence="1" id="KW-0175">Coiled coil</keyword>